<evidence type="ECO:0000313" key="3">
    <source>
        <dbReference type="EMBL" id="QFY63859.1"/>
    </source>
</evidence>
<evidence type="ECO:0000259" key="2">
    <source>
        <dbReference type="Pfam" id="PF18602"/>
    </source>
</evidence>
<dbReference type="AlphaFoldDB" id="A0A5Q0CHS4"/>
<evidence type="ECO:0000313" key="4">
    <source>
        <dbReference type="Proteomes" id="UP000326881"/>
    </source>
</evidence>
<sequence length="131" mass="14952">MRIHPLLFLAYLILPPSNSALAANFMTVEQFQALCKSDQQGATNYMAGLLDSRAYLEHRFYESIRSQPTRAASWERLRERLLPEYCIPTSSAAQVTQELCHWLDTHELKSTTSMSAAVNRAFPKKFPCPEE</sequence>
<dbReference type="Proteomes" id="UP000326881">
    <property type="component" value="Plasmid unnamed"/>
</dbReference>
<keyword evidence="1" id="KW-0732">Signal</keyword>
<dbReference type="RefSeq" id="WP_153273805.1">
    <property type="nucleotide sequence ID" value="NZ_CP043499.1"/>
</dbReference>
<feature type="chain" id="PRO_5024945533" description="Rap1a immunity protein domain-containing protein" evidence="1">
    <location>
        <begin position="23"/>
        <end position="131"/>
    </location>
</feature>
<geneLocation type="plasmid" evidence="3 4">
    <name>unnamed</name>
</geneLocation>
<dbReference type="InterPro" id="IPR041238">
    <property type="entry name" value="Rap1a"/>
</dbReference>
<keyword evidence="4" id="KW-1185">Reference proteome</keyword>
<dbReference type="EMBL" id="CP043499">
    <property type="protein sequence ID" value="QFY63859.1"/>
    <property type="molecule type" value="Genomic_DNA"/>
</dbReference>
<evidence type="ECO:0000256" key="1">
    <source>
        <dbReference type="SAM" id="SignalP"/>
    </source>
</evidence>
<dbReference type="OrthoDB" id="8447183at2"/>
<dbReference type="Pfam" id="PF18602">
    <property type="entry name" value="Rap1a"/>
    <property type="match status" value="1"/>
</dbReference>
<proteinExistence type="predicted"/>
<protein>
    <recommendedName>
        <fullName evidence="2">Rap1a immunity protein domain-containing protein</fullName>
    </recommendedName>
</protein>
<organism evidence="3 4">
    <name type="scientific">Rhizobium grahamii</name>
    <dbReference type="NCBI Taxonomy" id="1120045"/>
    <lineage>
        <taxon>Bacteria</taxon>
        <taxon>Pseudomonadati</taxon>
        <taxon>Pseudomonadota</taxon>
        <taxon>Alphaproteobacteria</taxon>
        <taxon>Hyphomicrobiales</taxon>
        <taxon>Rhizobiaceae</taxon>
        <taxon>Rhizobium/Agrobacterium group</taxon>
        <taxon>Rhizobium</taxon>
    </lineage>
</organism>
<keyword evidence="3" id="KW-0614">Plasmid</keyword>
<accession>A0A5Q0CHS4</accession>
<feature type="domain" description="Rap1a immunity protein" evidence="2">
    <location>
        <begin position="28"/>
        <end position="128"/>
    </location>
</feature>
<gene>
    <name evidence="3" type="ORF">FZ934_27005</name>
</gene>
<reference evidence="3 4" key="1">
    <citation type="submission" date="2019-08" db="EMBL/GenBank/DDBJ databases">
        <title>Prosopis cineraria nodule microbiome.</title>
        <authorList>
            <person name="Ali R."/>
            <person name="Chaluvadi S.R."/>
            <person name="Wang X."/>
        </authorList>
    </citation>
    <scope>NUCLEOTIDE SEQUENCE [LARGE SCALE GENOMIC DNA]</scope>
    <source>
        <strain evidence="3 4">BG7</strain>
        <plasmid evidence="3 4">unnamed</plasmid>
    </source>
</reference>
<feature type="signal peptide" evidence="1">
    <location>
        <begin position="1"/>
        <end position="22"/>
    </location>
</feature>
<dbReference type="KEGG" id="rgr:FZ934_27005"/>
<name>A0A5Q0CHS4_9HYPH</name>